<accession>A0ABR2PB65</accession>
<comment type="caution">
    <text evidence="1">The sequence shown here is derived from an EMBL/GenBank/DDBJ whole genome shotgun (WGS) entry which is preliminary data.</text>
</comment>
<protein>
    <submittedName>
        <fullName evidence="1">Uncharacterized protein</fullName>
    </submittedName>
</protein>
<proteinExistence type="predicted"/>
<dbReference type="Proteomes" id="UP001396334">
    <property type="component" value="Unassembled WGS sequence"/>
</dbReference>
<dbReference type="EMBL" id="JBBPBN010000069">
    <property type="protein sequence ID" value="KAK8985425.1"/>
    <property type="molecule type" value="Genomic_DNA"/>
</dbReference>
<gene>
    <name evidence="1" type="ORF">V6N11_068681</name>
</gene>
<reference evidence="1 2" key="1">
    <citation type="journal article" date="2024" name="G3 (Bethesda)">
        <title>Genome assembly of Hibiscus sabdariffa L. provides insights into metabolisms of medicinal natural products.</title>
        <authorList>
            <person name="Kim T."/>
        </authorList>
    </citation>
    <scope>NUCLEOTIDE SEQUENCE [LARGE SCALE GENOMIC DNA]</scope>
    <source>
        <strain evidence="1">TK-2024</strain>
        <tissue evidence="1">Old leaves</tissue>
    </source>
</reference>
<organism evidence="1 2">
    <name type="scientific">Hibiscus sabdariffa</name>
    <name type="common">roselle</name>
    <dbReference type="NCBI Taxonomy" id="183260"/>
    <lineage>
        <taxon>Eukaryota</taxon>
        <taxon>Viridiplantae</taxon>
        <taxon>Streptophyta</taxon>
        <taxon>Embryophyta</taxon>
        <taxon>Tracheophyta</taxon>
        <taxon>Spermatophyta</taxon>
        <taxon>Magnoliopsida</taxon>
        <taxon>eudicotyledons</taxon>
        <taxon>Gunneridae</taxon>
        <taxon>Pentapetalae</taxon>
        <taxon>rosids</taxon>
        <taxon>malvids</taxon>
        <taxon>Malvales</taxon>
        <taxon>Malvaceae</taxon>
        <taxon>Malvoideae</taxon>
        <taxon>Hibiscus</taxon>
    </lineage>
</organism>
<evidence type="ECO:0000313" key="2">
    <source>
        <dbReference type="Proteomes" id="UP001396334"/>
    </source>
</evidence>
<sequence length="92" mass="10006">MSIGGSMVVFNSLEMGMYKFCNELLRNLALYGAVEEVDSEAEGFVDKGDNVTFRNGTKDGAKRGSSETHASKLHAMFPRALSSSFRSAMTTD</sequence>
<keyword evidence="2" id="KW-1185">Reference proteome</keyword>
<evidence type="ECO:0000313" key="1">
    <source>
        <dbReference type="EMBL" id="KAK8985425.1"/>
    </source>
</evidence>
<name>A0ABR2PB65_9ROSI</name>